<proteinExistence type="inferred from homology"/>
<feature type="compositionally biased region" description="Polar residues" evidence="8">
    <location>
        <begin position="46"/>
        <end position="63"/>
    </location>
</feature>
<evidence type="ECO:0000256" key="7">
    <source>
        <dbReference type="RuleBase" id="RU003355"/>
    </source>
</evidence>
<dbReference type="PRINTS" id="PR00723">
    <property type="entry name" value="SUBTILISIN"/>
</dbReference>
<evidence type="ECO:0000256" key="5">
    <source>
        <dbReference type="PIRSR" id="PIRSR615500-1"/>
    </source>
</evidence>
<evidence type="ECO:0000256" key="3">
    <source>
        <dbReference type="ARBA" id="ARBA00022801"/>
    </source>
</evidence>
<keyword evidence="3 6" id="KW-0378">Hydrolase</keyword>
<dbReference type="InterPro" id="IPR000209">
    <property type="entry name" value="Peptidase_S8/S53_dom"/>
</dbReference>
<dbReference type="InterPro" id="IPR023828">
    <property type="entry name" value="Peptidase_S8_Ser-AS"/>
</dbReference>
<dbReference type="PROSITE" id="PS00137">
    <property type="entry name" value="SUBTILASE_HIS"/>
    <property type="match status" value="1"/>
</dbReference>
<dbReference type="Pfam" id="PF00082">
    <property type="entry name" value="Peptidase_S8"/>
    <property type="match status" value="1"/>
</dbReference>
<dbReference type="AlphaFoldDB" id="A0A450XPM1"/>
<evidence type="ECO:0000313" key="12">
    <source>
        <dbReference type="EMBL" id="VFK31194.1"/>
    </source>
</evidence>
<evidence type="ECO:0000256" key="1">
    <source>
        <dbReference type="ARBA" id="ARBA00011073"/>
    </source>
</evidence>
<accession>A0A450XPM1</accession>
<evidence type="ECO:0000256" key="6">
    <source>
        <dbReference type="PROSITE-ProRule" id="PRU01240"/>
    </source>
</evidence>
<gene>
    <name evidence="12" type="ORF">BECKMB1821G_GA0114241_10796</name>
</gene>
<keyword evidence="9" id="KW-0732">Signal</keyword>
<evidence type="ECO:0000256" key="2">
    <source>
        <dbReference type="ARBA" id="ARBA00022670"/>
    </source>
</evidence>
<dbReference type="InterPro" id="IPR010259">
    <property type="entry name" value="S8pro/Inhibitor_I9"/>
</dbReference>
<dbReference type="PROSITE" id="PS51892">
    <property type="entry name" value="SUBTILASE"/>
    <property type="match status" value="1"/>
</dbReference>
<dbReference type="PROSITE" id="PS00136">
    <property type="entry name" value="SUBTILASE_ASP"/>
    <property type="match status" value="1"/>
</dbReference>
<evidence type="ECO:0000256" key="9">
    <source>
        <dbReference type="SAM" id="SignalP"/>
    </source>
</evidence>
<dbReference type="InterPro" id="IPR034193">
    <property type="entry name" value="PCSK9_ProteinaseK-like"/>
</dbReference>
<feature type="region of interest" description="Disordered" evidence="8">
    <location>
        <begin position="46"/>
        <end position="65"/>
    </location>
</feature>
<dbReference type="GO" id="GO:0005615">
    <property type="term" value="C:extracellular space"/>
    <property type="evidence" value="ECO:0007669"/>
    <property type="project" value="TreeGrafter"/>
</dbReference>
<feature type="active site" description="Charge relay system" evidence="5 6">
    <location>
        <position position="373"/>
    </location>
</feature>
<dbReference type="PROSITE" id="PS00138">
    <property type="entry name" value="SUBTILASE_SER"/>
    <property type="match status" value="1"/>
</dbReference>
<dbReference type="Gene3D" id="3.40.50.200">
    <property type="entry name" value="Peptidase S8/S53 domain"/>
    <property type="match status" value="1"/>
</dbReference>
<dbReference type="InterPro" id="IPR023827">
    <property type="entry name" value="Peptidase_S8_Asp-AS"/>
</dbReference>
<protein>
    <submittedName>
        <fullName evidence="12">Peptidase inhibitor I9</fullName>
    </submittedName>
</protein>
<dbReference type="FunFam" id="3.40.50.200:FF:000014">
    <property type="entry name" value="Proteinase K"/>
    <property type="match status" value="1"/>
</dbReference>
<feature type="active site" description="Charge relay system" evidence="5 6">
    <location>
        <position position="184"/>
    </location>
</feature>
<dbReference type="PANTHER" id="PTHR43806">
    <property type="entry name" value="PEPTIDASE S8"/>
    <property type="match status" value="1"/>
</dbReference>
<dbReference type="InterPro" id="IPR036852">
    <property type="entry name" value="Peptidase_S8/S53_dom_sf"/>
</dbReference>
<feature type="active site" description="Charge relay system" evidence="5 6">
    <location>
        <position position="218"/>
    </location>
</feature>
<comment type="similarity">
    <text evidence="1 6 7">Belongs to the peptidase S8 family.</text>
</comment>
<evidence type="ECO:0000256" key="8">
    <source>
        <dbReference type="SAM" id="MobiDB-lite"/>
    </source>
</evidence>
<feature type="signal peptide" evidence="9">
    <location>
        <begin position="1"/>
        <end position="20"/>
    </location>
</feature>
<dbReference type="CDD" id="cd04077">
    <property type="entry name" value="Peptidases_S8_PCSK9_ProteinaseK_like"/>
    <property type="match status" value="1"/>
</dbReference>
<dbReference type="InterPro" id="IPR037045">
    <property type="entry name" value="S8pro/Inhibitor_I9_sf"/>
</dbReference>
<name>A0A450XPM1_9GAMM</name>
<dbReference type="Gene3D" id="3.30.70.80">
    <property type="entry name" value="Peptidase S8 propeptide/proteinase inhibitor I9"/>
    <property type="match status" value="1"/>
</dbReference>
<evidence type="ECO:0000259" key="10">
    <source>
        <dbReference type="Pfam" id="PF00082"/>
    </source>
</evidence>
<reference evidence="12" key="1">
    <citation type="submission" date="2019-02" db="EMBL/GenBank/DDBJ databases">
        <authorList>
            <person name="Gruber-Vodicka R. H."/>
            <person name="Seah K. B. B."/>
        </authorList>
    </citation>
    <scope>NUCLEOTIDE SEQUENCE</scope>
    <source>
        <strain evidence="12">BECK_BZ197</strain>
    </source>
</reference>
<dbReference type="GO" id="GO:0004252">
    <property type="term" value="F:serine-type endopeptidase activity"/>
    <property type="evidence" value="ECO:0007669"/>
    <property type="project" value="UniProtKB-UniRule"/>
</dbReference>
<sequence>MMKKIITLLAVVFFFGNLHAEGEISDDTVIIPNRYIIVFKDSAFTQPDASSGRQTQSVSTGESVRQMAERLMSGARQNQTLVENEMDPSAQGSETSAVENKIGFVYEHSLKGFAATMTPEAVQYLKEQNLPEIDYIAPDVEMQMNLQYPTPSWGLDRIDQRDLPLDNTYDYSNMGSGVHVYVIDSGIRVTHNEFSGRIGNGIDIIDGDENPNDDCSGHGTHVAGTIGGNSHGVAKNVTLHAVRVFSCFKGTSASDVVAGVDWVTANRQSPAVVNMSLGPRERSISPPLDATITNSIDSGITYVVSAGNKNDDACYYSPARVPNAITVASTTSADQRSGFSNYGDCVDIFAPGSSIKSAWHTSDTATNTISGTSMAAPHVAGVAALYLEEHPGAAPSEMANVIVNAASRDKIADAKSNNLLLYSRDPEPSPSILWLNCAKENQFCNFPDTRTVRYGAGSTWVHRILTDGTSCSNSVFGDPLPGVGKECYVEYNQSLPIEFSNCANENNYCAFSGLKIARYGKNSTWRYGIFDNGISCSNSVFGDPLPGVYKECQIEGQAAAWLNCAKENQFCNFPDTRTVRYGAGSTWVHRTLTDETSCSNSVFGDPLPGVGKKCYVEYNQSLPTEFSNCANENNYCAFSGLKIVRYGKNSTWRYGIFDNGISCSNSVFGDPLPGVYKECQIEGQAAAWLNCAKENQFCNFPDTRTVRYGAGSTWVYRTLTDGTSCSNSVFGDPLPGVGKECYVEYNQSLPIEFSNCANENNYCAFSGLKIVRYGKNSTWWYGIFDNGVSCSNSVFGDPLPGVSKECQAER</sequence>
<feature type="domain" description="Inhibitor I9" evidence="11">
    <location>
        <begin position="34"/>
        <end position="144"/>
    </location>
</feature>
<dbReference type="SUPFAM" id="SSF52743">
    <property type="entry name" value="Subtilisin-like"/>
    <property type="match status" value="1"/>
</dbReference>
<feature type="domain" description="Peptidase S8/S53" evidence="10">
    <location>
        <begin position="175"/>
        <end position="415"/>
    </location>
</feature>
<dbReference type="InterPro" id="IPR015500">
    <property type="entry name" value="Peptidase_S8_subtilisin-rel"/>
</dbReference>
<dbReference type="SUPFAM" id="SSF54897">
    <property type="entry name" value="Protease propeptides/inhibitors"/>
    <property type="match status" value="1"/>
</dbReference>
<feature type="chain" id="PRO_5019317840" evidence="9">
    <location>
        <begin position="21"/>
        <end position="810"/>
    </location>
</feature>
<dbReference type="GO" id="GO:0006508">
    <property type="term" value="P:proteolysis"/>
    <property type="evidence" value="ECO:0007669"/>
    <property type="project" value="UniProtKB-KW"/>
</dbReference>
<keyword evidence="2 6" id="KW-0645">Protease</keyword>
<evidence type="ECO:0000256" key="4">
    <source>
        <dbReference type="ARBA" id="ARBA00022825"/>
    </source>
</evidence>
<dbReference type="InterPro" id="IPR022398">
    <property type="entry name" value="Peptidase_S8_His-AS"/>
</dbReference>
<dbReference type="Pfam" id="PF05922">
    <property type="entry name" value="Inhibitor_I9"/>
    <property type="match status" value="1"/>
</dbReference>
<keyword evidence="4 6" id="KW-0720">Serine protease</keyword>
<dbReference type="PANTHER" id="PTHR43806:SF11">
    <property type="entry name" value="CEREVISIN-RELATED"/>
    <property type="match status" value="1"/>
</dbReference>
<dbReference type="InterPro" id="IPR050131">
    <property type="entry name" value="Peptidase_S8_subtilisin-like"/>
</dbReference>
<dbReference type="EMBL" id="CAADFO010000079">
    <property type="protein sequence ID" value="VFK31194.1"/>
    <property type="molecule type" value="Genomic_DNA"/>
</dbReference>
<organism evidence="12">
    <name type="scientific">Candidatus Kentrum sp. MB</name>
    <dbReference type="NCBI Taxonomy" id="2138164"/>
    <lineage>
        <taxon>Bacteria</taxon>
        <taxon>Pseudomonadati</taxon>
        <taxon>Pseudomonadota</taxon>
        <taxon>Gammaproteobacteria</taxon>
        <taxon>Candidatus Kentrum</taxon>
    </lineage>
</organism>
<evidence type="ECO:0000259" key="11">
    <source>
        <dbReference type="Pfam" id="PF05922"/>
    </source>
</evidence>